<dbReference type="GeneID" id="59351254"/>
<feature type="region of interest" description="Disordered" evidence="1">
    <location>
        <begin position="530"/>
        <end position="571"/>
    </location>
</feature>
<dbReference type="Gene3D" id="2.130.10.10">
    <property type="entry name" value="YVTN repeat-like/Quinoprotein amine dehydrogenase"/>
    <property type="match status" value="1"/>
</dbReference>
<evidence type="ECO:0000313" key="3">
    <source>
        <dbReference type="Proteomes" id="UP000636479"/>
    </source>
</evidence>
<evidence type="ECO:0000256" key="1">
    <source>
        <dbReference type="SAM" id="MobiDB-lite"/>
    </source>
</evidence>
<dbReference type="Proteomes" id="UP000636479">
    <property type="component" value="Unassembled WGS sequence"/>
</dbReference>
<dbReference type="InterPro" id="IPR015943">
    <property type="entry name" value="WD40/YVTN_repeat-like_dom_sf"/>
</dbReference>
<dbReference type="RefSeq" id="XP_037214706.1">
    <property type="nucleotide sequence ID" value="XM_037368738.1"/>
</dbReference>
<comment type="caution">
    <text evidence="2">The sequence shown here is derived from an EMBL/GenBank/DDBJ whole genome shotgun (WGS) entry which is preliminary data.</text>
</comment>
<gene>
    <name evidence="2" type="ORF">MIND_01223600</name>
</gene>
<dbReference type="AlphaFoldDB" id="A0A8H6S317"/>
<protein>
    <submittedName>
        <fullName evidence="2">WD40 repeat-containing protein</fullName>
    </submittedName>
</protein>
<dbReference type="SUPFAM" id="SSF50978">
    <property type="entry name" value="WD40 repeat-like"/>
    <property type="match status" value="1"/>
</dbReference>
<organism evidence="2 3">
    <name type="scientific">Mycena indigotica</name>
    <dbReference type="NCBI Taxonomy" id="2126181"/>
    <lineage>
        <taxon>Eukaryota</taxon>
        <taxon>Fungi</taxon>
        <taxon>Dikarya</taxon>
        <taxon>Basidiomycota</taxon>
        <taxon>Agaricomycotina</taxon>
        <taxon>Agaricomycetes</taxon>
        <taxon>Agaricomycetidae</taxon>
        <taxon>Agaricales</taxon>
        <taxon>Marasmiineae</taxon>
        <taxon>Mycenaceae</taxon>
        <taxon>Mycena</taxon>
    </lineage>
</organism>
<dbReference type="EMBL" id="JACAZF010000012">
    <property type="protein sequence ID" value="KAF7291979.1"/>
    <property type="molecule type" value="Genomic_DNA"/>
</dbReference>
<accession>A0A8H6S317</accession>
<keyword evidence="3" id="KW-1185">Reference proteome</keyword>
<sequence length="594" mass="65066">MASTALDALLTRLRDIKSIWIQNLRNNPRNGVMKVQLPGRNKREYPATLALYALCDLAEDAMKQLLSAEELDKFLGAASALESAVIDREYGSVTGDGLNFIPISCKNIFKEASNPRMKAGAYDSEELLGLIGDLYGQIANGLPDALTTAFGRHMDYDPNSRPSKTHSTPLARFCANRPAIASAAAPELIAFAEARCKILSDRIPLPIHMGILDDIVAVIGASGWKQHAPTMLIQKLSVLPKSARSRSYDTFGEVSPDVGLAHVAHVLRVDGSRKLVWVGDEERVKSFQWSYDDEGGEFKHAMLLREGGARILRSGRRGMAMWDVTSLPTHGPDGTRIVGKKMKSVEDSWRDDPEDIELSSGMKPTLIIETTALANIVVAQNQRISAPCGPPNTWVTLRILGHAADINCISTTSGMENPATFVTSASDGGVRLYDTRQPTPEFVVDHGDEKIHAVLYEHIGGQPFIIYGTLKSQQIKVWDVRNRAPLYELAMGNNSVSDLAWDVRDCTRLPLGKIGSHGKEWLDNRDAQFGASGSQASRSEDVEMEDDEGESEDGENYSDDEGNLVGQITPGTWKNDLEWRSTLESIVSFATNSS</sequence>
<evidence type="ECO:0000313" key="2">
    <source>
        <dbReference type="EMBL" id="KAF7291979.1"/>
    </source>
</evidence>
<name>A0A8H6S317_9AGAR</name>
<reference evidence="2" key="1">
    <citation type="submission" date="2020-05" db="EMBL/GenBank/DDBJ databases">
        <title>Mycena genomes resolve the evolution of fungal bioluminescence.</title>
        <authorList>
            <person name="Tsai I.J."/>
        </authorList>
    </citation>
    <scope>NUCLEOTIDE SEQUENCE</scope>
    <source>
        <strain evidence="2">171206Taipei</strain>
    </source>
</reference>
<feature type="compositionally biased region" description="Acidic residues" evidence="1">
    <location>
        <begin position="542"/>
        <end position="562"/>
    </location>
</feature>
<dbReference type="OrthoDB" id="548949at2759"/>
<dbReference type="InterPro" id="IPR036322">
    <property type="entry name" value="WD40_repeat_dom_sf"/>
</dbReference>
<proteinExistence type="predicted"/>